<evidence type="ECO:0000313" key="2">
    <source>
        <dbReference type="EMBL" id="MPM85494.1"/>
    </source>
</evidence>
<keyword evidence="1" id="KW-0051">Antiviral defense</keyword>
<proteinExistence type="predicted"/>
<dbReference type="InterPro" id="IPR021124">
    <property type="entry name" value="CRISPR-assoc_prot_Cas5"/>
</dbReference>
<dbReference type="AlphaFoldDB" id="A0A645D819"/>
<dbReference type="GO" id="GO:0003723">
    <property type="term" value="F:RNA binding"/>
    <property type="evidence" value="ECO:0007669"/>
    <property type="project" value="InterPro"/>
</dbReference>
<dbReference type="InterPro" id="IPR010147">
    <property type="entry name" value="CRISPR-assoc_prot_CasD"/>
</dbReference>
<comment type="caution">
    <text evidence="2">The sequence shown here is derived from an EMBL/GenBank/DDBJ whole genome shotgun (WGS) entry which is preliminary data.</text>
</comment>
<protein>
    <recommendedName>
        <fullName evidence="3">CRISPR system Cascade subunit CasD</fullName>
    </recommendedName>
</protein>
<organism evidence="2">
    <name type="scientific">bioreactor metagenome</name>
    <dbReference type="NCBI Taxonomy" id="1076179"/>
    <lineage>
        <taxon>unclassified sequences</taxon>
        <taxon>metagenomes</taxon>
        <taxon>ecological metagenomes</taxon>
    </lineage>
</organism>
<dbReference type="GO" id="GO:0051607">
    <property type="term" value="P:defense response to virus"/>
    <property type="evidence" value="ECO:0007669"/>
    <property type="project" value="UniProtKB-KW"/>
</dbReference>
<dbReference type="Gene3D" id="3.30.70.2660">
    <property type="match status" value="1"/>
</dbReference>
<dbReference type="GO" id="GO:0043571">
    <property type="term" value="P:maintenance of CRISPR repeat elements"/>
    <property type="evidence" value="ECO:0007669"/>
    <property type="project" value="InterPro"/>
</dbReference>
<dbReference type="CDD" id="cd09645">
    <property type="entry name" value="Cas5_I-E"/>
    <property type="match status" value="1"/>
</dbReference>
<gene>
    <name evidence="2" type="ORF">SDC9_132575</name>
</gene>
<dbReference type="Pfam" id="PF09704">
    <property type="entry name" value="Cas_Cas5d"/>
    <property type="match status" value="1"/>
</dbReference>
<dbReference type="NCBIfam" id="TIGR02593">
    <property type="entry name" value="CRISPR_cas5"/>
    <property type="match status" value="1"/>
</dbReference>
<evidence type="ECO:0000256" key="1">
    <source>
        <dbReference type="ARBA" id="ARBA00023118"/>
    </source>
</evidence>
<dbReference type="InterPro" id="IPR013422">
    <property type="entry name" value="CRISPR-assoc_prot_Cas5_N"/>
</dbReference>
<reference evidence="2" key="1">
    <citation type="submission" date="2019-08" db="EMBL/GenBank/DDBJ databases">
        <authorList>
            <person name="Kucharzyk K."/>
            <person name="Murdoch R.W."/>
            <person name="Higgins S."/>
            <person name="Loffler F."/>
        </authorList>
    </citation>
    <scope>NUCLEOTIDE SEQUENCE</scope>
</reference>
<sequence>MSSNQAFLALFFDAPLLSFGVGSKFDRRETLGFPSRGAVTGLVAAALGMARDDCAGLARLAQLKMTGIAFPSAPGSLLGDYHTVGGGYSPDELRSIVATADGGRGGTVVTDRYYLADGKFAAVLSGEPGFLNEIGTALLNPVWGGWIGRKNCLPATPVFQGVFDSEAAALAKLKTLLKAEDGNAACRLWDECPLEAPDAVSYPDIPVDWARRTFHPRAVRER</sequence>
<dbReference type="EMBL" id="VSSQ01033786">
    <property type="protein sequence ID" value="MPM85494.1"/>
    <property type="molecule type" value="Genomic_DNA"/>
</dbReference>
<name>A0A645D819_9ZZZZ</name>
<dbReference type="NCBIfam" id="TIGR01868">
    <property type="entry name" value="casD_Cas5e"/>
    <property type="match status" value="1"/>
</dbReference>
<evidence type="ECO:0008006" key="3">
    <source>
        <dbReference type="Google" id="ProtNLM"/>
    </source>
</evidence>
<accession>A0A645D819</accession>